<name>A0A9P1K1V7_9PROT</name>
<gene>
    <name evidence="1" type="ORF">AZOBR_p60117</name>
</gene>
<evidence type="ECO:0000313" key="1">
    <source>
        <dbReference type="EMBL" id="CCD04053.1"/>
    </source>
</evidence>
<accession>A0A9P1K1V7</accession>
<organism evidence="1 2">
    <name type="scientific">Azospirillum baldaniorum</name>
    <dbReference type="NCBI Taxonomy" id="1064539"/>
    <lineage>
        <taxon>Bacteria</taxon>
        <taxon>Pseudomonadati</taxon>
        <taxon>Pseudomonadota</taxon>
        <taxon>Alphaproteobacteria</taxon>
        <taxon>Rhodospirillales</taxon>
        <taxon>Azospirillaceae</taxon>
        <taxon>Azospirillum</taxon>
    </lineage>
</organism>
<dbReference type="AlphaFoldDB" id="A0A9P1K1V7"/>
<protein>
    <submittedName>
        <fullName evidence="1">Uncharacterized protein</fullName>
    </submittedName>
</protein>
<sequence>MLRNMDSLLLTRNPRLRVISRYFKIKHHAFRTESDFYESLAF</sequence>
<keyword evidence="1" id="KW-0614">Plasmid</keyword>
<dbReference type="KEGG" id="abs:AZOBR_p60117"/>
<reference evidence="1 2" key="1">
    <citation type="journal article" date="2011" name="PLoS Genet.">
        <title>Azospirillum genomes reveal transition of bacteria from aquatic to terrestrial environments.</title>
        <authorList>
            <person name="Wisniewski-Dye F."/>
            <person name="Borziak K."/>
            <person name="Khalsa-Moyers G."/>
            <person name="Alexandre G."/>
            <person name="Sukharnikov L.O."/>
            <person name="Wuichet K."/>
            <person name="Hurst G.B."/>
            <person name="McDonald W.H."/>
            <person name="Robertson J.S."/>
            <person name="Barbe V."/>
            <person name="Calteau A."/>
            <person name="Rouy Z."/>
            <person name="Mangenot S."/>
            <person name="Prigent-Combaret C."/>
            <person name="Normand P."/>
            <person name="Boyer M."/>
            <person name="Siguier P."/>
            <person name="Dessaux Y."/>
            <person name="Elmerich C."/>
            <person name="Condemine G."/>
            <person name="Krishnen G."/>
            <person name="Kennedy I."/>
            <person name="Paterson A.H."/>
            <person name="Gonzalez V."/>
            <person name="Mavingui P."/>
            <person name="Zhulin I.B."/>
        </authorList>
    </citation>
    <scope>NUCLEOTIDE SEQUENCE [LARGE SCALE GENOMIC DNA]</scope>
    <source>
        <strain evidence="1 2">Sp245</strain>
    </source>
</reference>
<evidence type="ECO:0000313" key="2">
    <source>
        <dbReference type="Proteomes" id="UP000007319"/>
    </source>
</evidence>
<keyword evidence="2" id="KW-1185">Reference proteome</keyword>
<dbReference type="Proteomes" id="UP000007319">
    <property type="component" value="Plasmid AZOBR_p6"/>
</dbReference>
<geneLocation type="plasmid" evidence="1 2">
    <name>AZOBR_p6</name>
</geneLocation>
<dbReference type="EMBL" id="HE577333">
    <property type="protein sequence ID" value="CCD04053.1"/>
    <property type="molecule type" value="Genomic_DNA"/>
</dbReference>
<proteinExistence type="predicted"/>